<evidence type="ECO:0000256" key="6">
    <source>
        <dbReference type="RuleBase" id="RU003631"/>
    </source>
</evidence>
<evidence type="ECO:0000256" key="2">
    <source>
        <dbReference type="ARBA" id="ARBA00022980"/>
    </source>
</evidence>
<dbReference type="PANTHER" id="PTHR12534">
    <property type="entry name" value="30S RIBOSOMAL PROTEIN S2 PROKARYOTIC AND ORGANELLAR"/>
    <property type="match status" value="1"/>
</dbReference>
<dbReference type="HAMAP" id="MF_00291_B">
    <property type="entry name" value="Ribosomal_uS2_B"/>
    <property type="match status" value="1"/>
</dbReference>
<accession>A0A0G1XGM4</accession>
<dbReference type="PROSITE" id="PS00963">
    <property type="entry name" value="RIBOSOMAL_S2_2"/>
    <property type="match status" value="1"/>
</dbReference>
<dbReference type="NCBIfam" id="TIGR01011">
    <property type="entry name" value="rpsB_bact"/>
    <property type="match status" value="1"/>
</dbReference>
<evidence type="ECO:0000313" key="7">
    <source>
        <dbReference type="EMBL" id="KKW30418.1"/>
    </source>
</evidence>
<dbReference type="InterPro" id="IPR001865">
    <property type="entry name" value="Ribosomal_uS2"/>
</dbReference>
<organism evidence="7 8">
    <name type="scientific">Candidatus Uhrbacteria bacterium GW2011_GWD2_52_7</name>
    <dbReference type="NCBI Taxonomy" id="1618989"/>
    <lineage>
        <taxon>Bacteria</taxon>
        <taxon>Candidatus Uhriibacteriota</taxon>
    </lineage>
</organism>
<dbReference type="Gene3D" id="3.40.50.10490">
    <property type="entry name" value="Glucose-6-phosphate isomerase like protein, domain 1"/>
    <property type="match status" value="1"/>
</dbReference>
<evidence type="ECO:0000256" key="1">
    <source>
        <dbReference type="ARBA" id="ARBA00006242"/>
    </source>
</evidence>
<evidence type="ECO:0000313" key="8">
    <source>
        <dbReference type="Proteomes" id="UP000034846"/>
    </source>
</evidence>
<comment type="caution">
    <text evidence="7">The sequence shown here is derived from an EMBL/GenBank/DDBJ whole genome shotgun (WGS) entry which is preliminary data.</text>
</comment>
<dbReference type="EMBL" id="LCRD01000013">
    <property type="protein sequence ID" value="KKW30418.1"/>
    <property type="molecule type" value="Genomic_DNA"/>
</dbReference>
<dbReference type="PATRIC" id="fig|1618989.3.peg.251"/>
<dbReference type="Proteomes" id="UP000034846">
    <property type="component" value="Unassembled WGS sequence"/>
</dbReference>
<dbReference type="PROSITE" id="PS00962">
    <property type="entry name" value="RIBOSOMAL_S2_1"/>
    <property type="match status" value="1"/>
</dbReference>
<evidence type="ECO:0000256" key="4">
    <source>
        <dbReference type="ARBA" id="ARBA00035256"/>
    </source>
</evidence>
<dbReference type="Pfam" id="PF00318">
    <property type="entry name" value="Ribosomal_S2"/>
    <property type="match status" value="1"/>
</dbReference>
<proteinExistence type="inferred from homology"/>
<comment type="similarity">
    <text evidence="1 5 6">Belongs to the universal ribosomal protein uS2 family.</text>
</comment>
<dbReference type="CDD" id="cd01425">
    <property type="entry name" value="RPS2"/>
    <property type="match status" value="1"/>
</dbReference>
<keyword evidence="2 5" id="KW-0689">Ribosomal protein</keyword>
<dbReference type="PANTHER" id="PTHR12534:SF0">
    <property type="entry name" value="SMALL RIBOSOMAL SUBUNIT PROTEIN US2M"/>
    <property type="match status" value="1"/>
</dbReference>
<protein>
    <recommendedName>
        <fullName evidence="4 5">Small ribosomal subunit protein uS2</fullName>
    </recommendedName>
</protein>
<evidence type="ECO:0000256" key="5">
    <source>
        <dbReference type="HAMAP-Rule" id="MF_00291"/>
    </source>
</evidence>
<dbReference type="InterPro" id="IPR005706">
    <property type="entry name" value="Ribosomal_uS2_bac/mit/plastid"/>
</dbReference>
<evidence type="ECO:0000256" key="3">
    <source>
        <dbReference type="ARBA" id="ARBA00023274"/>
    </source>
</evidence>
<dbReference type="GO" id="GO:0022627">
    <property type="term" value="C:cytosolic small ribosomal subunit"/>
    <property type="evidence" value="ECO:0007669"/>
    <property type="project" value="TreeGrafter"/>
</dbReference>
<dbReference type="Gene3D" id="1.10.287.610">
    <property type="entry name" value="Helix hairpin bin"/>
    <property type="match status" value="1"/>
</dbReference>
<dbReference type="PRINTS" id="PR00395">
    <property type="entry name" value="RIBOSOMALS2"/>
</dbReference>
<dbReference type="SUPFAM" id="SSF52313">
    <property type="entry name" value="Ribosomal protein S2"/>
    <property type="match status" value="1"/>
</dbReference>
<keyword evidence="3 5" id="KW-0687">Ribonucleoprotein</keyword>
<sequence>MQIPSVIELLKAGVHFGHQSSRWHPKMKPFIFGSRGGVHIIDVEKTQDQLANTLNFVTETAARGGSIVFVGTKRQAQSIVEKYAKEAGMPYINTRWLGGTLTNFGQVQRLIRHYLDLKDKMGKGELKKYTKLEQLQFSREIEELDGKIGGLSTLTRLPDALFIVDARMEKTAVREATTMGVPMLALVDSNVNPTGIKYVIPGNDDAVGSIEMVTKLVAEAVKEGKAKAIANAKAAAEVRKSAEDDVKISEVSKNVVDDLDDAMKEKLAAEAAEGKKE</sequence>
<dbReference type="GO" id="GO:0006412">
    <property type="term" value="P:translation"/>
    <property type="evidence" value="ECO:0007669"/>
    <property type="project" value="UniProtKB-UniRule"/>
</dbReference>
<reference evidence="7 8" key="1">
    <citation type="journal article" date="2015" name="Nature">
        <title>rRNA introns, odd ribosomes, and small enigmatic genomes across a large radiation of phyla.</title>
        <authorList>
            <person name="Brown C.T."/>
            <person name="Hug L.A."/>
            <person name="Thomas B.C."/>
            <person name="Sharon I."/>
            <person name="Castelle C.J."/>
            <person name="Singh A."/>
            <person name="Wilkins M.J."/>
            <person name="Williams K.H."/>
            <person name="Banfield J.F."/>
        </authorList>
    </citation>
    <scope>NUCLEOTIDE SEQUENCE [LARGE SCALE GENOMIC DNA]</scope>
</reference>
<dbReference type="AlphaFoldDB" id="A0A0G1XGM4"/>
<name>A0A0G1XGM4_9BACT</name>
<dbReference type="InterPro" id="IPR018130">
    <property type="entry name" value="Ribosomal_uS2_CS"/>
</dbReference>
<dbReference type="InterPro" id="IPR023591">
    <property type="entry name" value="Ribosomal_uS2_flav_dom_sf"/>
</dbReference>
<gene>
    <name evidence="5" type="primary">rpsB</name>
    <name evidence="7" type="ORF">UY72_C0013G0028</name>
</gene>
<dbReference type="GO" id="GO:0003735">
    <property type="term" value="F:structural constituent of ribosome"/>
    <property type="evidence" value="ECO:0007669"/>
    <property type="project" value="InterPro"/>
</dbReference>